<name>A0A0W8G367_9ZZZZ</name>
<evidence type="ECO:0000313" key="2">
    <source>
        <dbReference type="EMBL" id="KUG27468.1"/>
    </source>
</evidence>
<proteinExistence type="predicted"/>
<organism evidence="2">
    <name type="scientific">hydrocarbon metagenome</name>
    <dbReference type="NCBI Taxonomy" id="938273"/>
    <lineage>
        <taxon>unclassified sequences</taxon>
        <taxon>metagenomes</taxon>
        <taxon>ecological metagenomes</taxon>
    </lineage>
</organism>
<reference evidence="2" key="1">
    <citation type="journal article" date="2015" name="Proc. Natl. Acad. Sci. U.S.A.">
        <title>Networks of energetic and metabolic interactions define dynamics in microbial communities.</title>
        <authorList>
            <person name="Embree M."/>
            <person name="Liu J.K."/>
            <person name="Al-Bassam M.M."/>
            <person name="Zengler K."/>
        </authorList>
    </citation>
    <scope>NUCLEOTIDE SEQUENCE</scope>
</reference>
<dbReference type="InterPro" id="IPR051815">
    <property type="entry name" value="Molybdate_resp_trans_reg"/>
</dbReference>
<dbReference type="InterPro" id="IPR036388">
    <property type="entry name" value="WH-like_DNA-bd_sf"/>
</dbReference>
<feature type="domain" description="HTH lysR-type" evidence="1">
    <location>
        <begin position="26"/>
        <end position="85"/>
    </location>
</feature>
<dbReference type="SUPFAM" id="SSF46785">
    <property type="entry name" value="Winged helix' DNA-binding domain"/>
    <property type="match status" value="1"/>
</dbReference>
<dbReference type="Pfam" id="PF00126">
    <property type="entry name" value="HTH_1"/>
    <property type="match status" value="1"/>
</dbReference>
<dbReference type="EMBL" id="LNQE01000326">
    <property type="protein sequence ID" value="KUG27468.1"/>
    <property type="molecule type" value="Genomic_DNA"/>
</dbReference>
<gene>
    <name evidence="2" type="ORF">ASZ90_002685</name>
</gene>
<dbReference type="GO" id="GO:0003700">
    <property type="term" value="F:DNA-binding transcription factor activity"/>
    <property type="evidence" value="ECO:0007669"/>
    <property type="project" value="InterPro"/>
</dbReference>
<dbReference type="InterPro" id="IPR036390">
    <property type="entry name" value="WH_DNA-bd_sf"/>
</dbReference>
<protein>
    <submittedName>
        <fullName evidence="2">Putative transcriptional regulator, mode family</fullName>
    </submittedName>
</protein>
<sequence>MSLKTTIRLHLWLETGDTMVFGMGRVQLLDLIERHGSLRKAASELGMSYRAAWCKLRATEQALGVKLVEARAHKREGCQLTPDGQTIREIFQRWFDEVENCALARAERLFPWPVAGFFEEREPGTPLAAAPPRGLSVTAR</sequence>
<dbReference type="InterPro" id="IPR000847">
    <property type="entry name" value="LysR_HTH_N"/>
</dbReference>
<dbReference type="Gene3D" id="1.10.10.10">
    <property type="entry name" value="Winged helix-like DNA-binding domain superfamily/Winged helix DNA-binding domain"/>
    <property type="match status" value="1"/>
</dbReference>
<accession>A0A0W8G367</accession>
<comment type="caution">
    <text evidence="2">The sequence shown here is derived from an EMBL/GenBank/DDBJ whole genome shotgun (WGS) entry which is preliminary data.</text>
</comment>
<dbReference type="PANTHER" id="PTHR30432:SF1">
    <property type="entry name" value="DNA-BINDING TRANSCRIPTIONAL DUAL REGULATOR MODE"/>
    <property type="match status" value="1"/>
</dbReference>
<dbReference type="PANTHER" id="PTHR30432">
    <property type="entry name" value="TRANSCRIPTIONAL REGULATOR MODE"/>
    <property type="match status" value="1"/>
</dbReference>
<dbReference type="AlphaFoldDB" id="A0A0W8G367"/>
<evidence type="ECO:0000259" key="1">
    <source>
        <dbReference type="Pfam" id="PF00126"/>
    </source>
</evidence>